<dbReference type="Gene3D" id="1.10.645.10">
    <property type="entry name" value="Cytochrome-c3 Hydrogenase, chain B"/>
    <property type="match status" value="1"/>
</dbReference>
<dbReference type="Pfam" id="PF00374">
    <property type="entry name" value="NiFeSe_Hases"/>
    <property type="match status" value="2"/>
</dbReference>
<dbReference type="GO" id="GO:0008901">
    <property type="term" value="F:ferredoxin hydrogenase activity"/>
    <property type="evidence" value="ECO:0007669"/>
    <property type="project" value="InterPro"/>
</dbReference>
<comment type="subcellular location">
    <subcellularLocation>
        <location evidence="2">Cell envelope</location>
    </subcellularLocation>
</comment>
<comment type="similarity">
    <text evidence="3 8">Belongs to the [NiFe]/[NiFeSe] hydrogenase large subunit family.</text>
</comment>
<proteinExistence type="inferred from homology"/>
<dbReference type="Proteomes" id="UP000185744">
    <property type="component" value="Unassembled WGS sequence"/>
</dbReference>
<comment type="cofactor">
    <cofactor evidence="1 7">
        <name>Ni(2+)</name>
        <dbReference type="ChEBI" id="CHEBI:49786"/>
    </cofactor>
</comment>
<feature type="binding site" evidence="7">
    <location>
        <position position="68"/>
    </location>
    <ligand>
        <name>Fe cation</name>
        <dbReference type="ChEBI" id="CHEBI:24875"/>
    </ligand>
</feature>
<evidence type="ECO:0000256" key="7">
    <source>
        <dbReference type="PIRSR" id="PIRSR601501-1"/>
    </source>
</evidence>
<evidence type="ECO:0000256" key="3">
    <source>
        <dbReference type="ARBA" id="ARBA00009292"/>
    </source>
</evidence>
<keyword evidence="7" id="KW-0408">Iron</keyword>
<dbReference type="PROSITE" id="PS00507">
    <property type="entry name" value="NI_HGENASE_L_1"/>
    <property type="match status" value="1"/>
</dbReference>
<evidence type="ECO:0000313" key="10">
    <source>
        <dbReference type="Proteomes" id="UP000185744"/>
    </source>
</evidence>
<comment type="cofactor">
    <cofactor evidence="7">
        <name>Fe cation</name>
        <dbReference type="ChEBI" id="CHEBI:24875"/>
    </cofactor>
</comment>
<evidence type="ECO:0000256" key="4">
    <source>
        <dbReference type="ARBA" id="ARBA00022596"/>
    </source>
</evidence>
<feature type="binding site" evidence="7">
    <location>
        <position position="46"/>
    </location>
    <ligand>
        <name>Mg(2+)</name>
        <dbReference type="ChEBI" id="CHEBI:18420"/>
    </ligand>
</feature>
<dbReference type="InterPro" id="IPR001501">
    <property type="entry name" value="Ni-dep_hyd_lsu"/>
</dbReference>
<dbReference type="AlphaFoldDB" id="A0A1Q6DS39"/>
<keyword evidence="5 7" id="KW-0479">Metal-binding</keyword>
<keyword evidence="4 7" id="KW-0533">Nickel</keyword>
<sequence length="575" mass="64127">MSEKEVVVDPLTRIEGHLKIRAKIDDSGNVVDESPYSSGTLYRGFENIMAGNDPVDAIHISSRFCGVCYLAHATASTRALEELYDVTPPKQGRIMRNIANGAQAIEDHAEIIYALGLPDLASPRYVDPDEGILANYSMLRKELIKRFAAINDPHGPGDSYLKAVEARKEVAKVPGIINGMSPHPRTFAPGGISYVPTYSDLSKMAGLWERAVKFVEEVALGRPGDPITYQTYMEKANEWSKSDQPLTDILEWVNTLIDEKGGISNIGDIPLILKYGALNDIKGEPNLKMHRYGNTNQLLMSYGGWEEWEDEEYLGSGVYDIQTGDLSEVDTGKIKEYVTNSYYKEGTGGHFSEETTEPKTDLKEEDFNTYEPEAEYTWTKAPRYNGKPAEVGPLARMAISDPTGLIPNIVQSKEWDQLELNPVNTFTRIIARAHNLLILVPKILEWVKMVDPEGRFYNEPDWEQGKNSEGIGMWEPPRGSLLHYVSTDGKGKIDKYQAVVPTTWNMSPRGPEGKMGPYEQAVNSIGPDINGSLPEKAENPVQLFHTIRSFDPCIACAVHTIDSEGNQNEFDSWRS</sequence>
<evidence type="ECO:0000256" key="6">
    <source>
        <dbReference type="ARBA" id="ARBA00023002"/>
    </source>
</evidence>
<comment type="caution">
    <text evidence="9">The sequence shown here is derived from an EMBL/GenBank/DDBJ whole genome shotgun (WGS) entry which is preliminary data.</text>
</comment>
<feature type="binding site" evidence="7">
    <location>
        <position position="68"/>
    </location>
    <ligand>
        <name>Ni(2+)</name>
        <dbReference type="ChEBI" id="CHEBI:49786"/>
    </ligand>
</feature>
<feature type="binding site" evidence="7">
    <location>
        <position position="556"/>
    </location>
    <ligand>
        <name>Fe cation</name>
        <dbReference type="ChEBI" id="CHEBI:24875"/>
    </ligand>
</feature>
<dbReference type="PANTHER" id="PTHR42958">
    <property type="entry name" value="HYDROGENASE-2 LARGE CHAIN"/>
    <property type="match status" value="1"/>
</dbReference>
<evidence type="ECO:0000313" key="9">
    <source>
        <dbReference type="EMBL" id="OKY77158.1"/>
    </source>
</evidence>
<dbReference type="PROSITE" id="PS00508">
    <property type="entry name" value="NI_HGENASE_L_2"/>
    <property type="match status" value="1"/>
</dbReference>
<gene>
    <name evidence="9" type="ORF">BTN85_1805</name>
</gene>
<organism evidence="9 10">
    <name type="scientific">Methanohalarchaeum thermophilum</name>
    <dbReference type="NCBI Taxonomy" id="1903181"/>
    <lineage>
        <taxon>Archaea</taxon>
        <taxon>Methanobacteriati</taxon>
        <taxon>Methanobacteriota</taxon>
        <taxon>Methanonatronarchaeia</taxon>
        <taxon>Methanonatronarchaeales</taxon>
        <taxon>Methanonatronarchaeaceae</taxon>
        <taxon>Candidatus Methanohalarchaeum</taxon>
    </lineage>
</organism>
<evidence type="ECO:0000256" key="5">
    <source>
        <dbReference type="ARBA" id="ARBA00022723"/>
    </source>
</evidence>
<dbReference type="InterPro" id="IPR018194">
    <property type="entry name" value="Ni-dep_hyd_lsu_Ni_BS"/>
</dbReference>
<feature type="binding site" evidence="7">
    <location>
        <position position="65"/>
    </location>
    <ligand>
        <name>Ni(2+)</name>
        <dbReference type="ChEBI" id="CHEBI:49786"/>
    </ligand>
</feature>
<dbReference type="PANTHER" id="PTHR42958:SF4">
    <property type="entry name" value="HYDROGENASE EXPRESSION_FORMATION PROTEIN HUPK"/>
    <property type="match status" value="1"/>
</dbReference>
<dbReference type="EMBL" id="MSDW01000002">
    <property type="protein sequence ID" value="OKY77158.1"/>
    <property type="molecule type" value="Genomic_DNA"/>
</dbReference>
<dbReference type="InParanoid" id="A0A1Q6DS39"/>
<keyword evidence="7" id="KW-0460">Magnesium</keyword>
<dbReference type="InterPro" id="IPR050867">
    <property type="entry name" value="NiFe/NiFeSe_hydrgnase_LSU"/>
</dbReference>
<protein>
    <submittedName>
        <fullName evidence="9">NiFe-hydrogenase I large subunit HyaB</fullName>
    </submittedName>
</protein>
<feature type="binding site" evidence="7">
    <location>
        <position position="559"/>
    </location>
    <ligand>
        <name>Mg(2+)</name>
        <dbReference type="ChEBI" id="CHEBI:18420"/>
    </ligand>
</feature>
<keyword evidence="10" id="KW-1185">Reference proteome</keyword>
<dbReference type="SUPFAM" id="SSF56762">
    <property type="entry name" value="HydB/Nqo4-like"/>
    <property type="match status" value="1"/>
</dbReference>
<keyword evidence="6 8" id="KW-0560">Oxidoreductase</keyword>
<reference evidence="9" key="1">
    <citation type="submission" date="2016-12" db="EMBL/GenBank/DDBJ databases">
        <title>Discovery of methanogenic haloarchaea.</title>
        <authorList>
            <person name="Sorokin D.Y."/>
            <person name="Makarova K.S."/>
            <person name="Abbas B."/>
            <person name="Ferrer M."/>
            <person name="Golyshin P.N."/>
        </authorList>
    </citation>
    <scope>NUCLEOTIDE SEQUENCE [LARGE SCALE GENOMIC DNA]</scope>
    <source>
        <strain evidence="9">HMET1</strain>
    </source>
</reference>
<name>A0A1Q6DS39_METT1</name>
<dbReference type="InterPro" id="IPR029014">
    <property type="entry name" value="NiFe-Hase_large"/>
</dbReference>
<accession>A0A1Q6DS39</accession>
<dbReference type="GO" id="GO:0016151">
    <property type="term" value="F:nickel cation binding"/>
    <property type="evidence" value="ECO:0007669"/>
    <property type="project" value="InterPro"/>
</dbReference>
<evidence type="ECO:0000256" key="1">
    <source>
        <dbReference type="ARBA" id="ARBA00001967"/>
    </source>
</evidence>
<evidence type="ECO:0000256" key="8">
    <source>
        <dbReference type="RuleBase" id="RU003896"/>
    </source>
</evidence>
<dbReference type="STRING" id="1903181.BTN85_1805"/>
<feature type="binding site" evidence="7">
    <location>
        <position position="553"/>
    </location>
    <ligand>
        <name>Ni(2+)</name>
        <dbReference type="ChEBI" id="CHEBI:49786"/>
    </ligand>
</feature>
<evidence type="ECO:0000256" key="2">
    <source>
        <dbReference type="ARBA" id="ARBA00004196"/>
    </source>
</evidence>